<evidence type="ECO:0000313" key="6">
    <source>
        <dbReference type="EMBL" id="MCG2430380.1"/>
    </source>
</evidence>
<dbReference type="Proteomes" id="UP001139462">
    <property type="component" value="Unassembled WGS sequence"/>
</dbReference>
<comment type="subcellular location">
    <subcellularLocation>
        <location evidence="1">Cell envelope</location>
    </subcellularLocation>
</comment>
<dbReference type="PROSITE" id="PS51257">
    <property type="entry name" value="PROKAR_LIPOPROTEIN"/>
    <property type="match status" value="1"/>
</dbReference>
<evidence type="ECO:0000259" key="5">
    <source>
        <dbReference type="PROSITE" id="PS51352"/>
    </source>
</evidence>
<dbReference type="InterPro" id="IPR036249">
    <property type="entry name" value="Thioredoxin-like_sf"/>
</dbReference>
<dbReference type="InterPro" id="IPR013740">
    <property type="entry name" value="Redoxin"/>
</dbReference>
<dbReference type="CDD" id="cd02966">
    <property type="entry name" value="TlpA_like_family"/>
    <property type="match status" value="1"/>
</dbReference>
<dbReference type="RefSeq" id="WP_237607078.1">
    <property type="nucleotide sequence ID" value="NZ_JAIRBB010000002.1"/>
</dbReference>
<keyword evidence="4" id="KW-0676">Redox-active center</keyword>
<organism evidence="6 7">
    <name type="scientific">Aequorivita xiaoshiensis</name>
    <dbReference type="NCBI Taxonomy" id="2874476"/>
    <lineage>
        <taxon>Bacteria</taxon>
        <taxon>Pseudomonadati</taxon>
        <taxon>Bacteroidota</taxon>
        <taxon>Flavobacteriia</taxon>
        <taxon>Flavobacteriales</taxon>
        <taxon>Flavobacteriaceae</taxon>
        <taxon>Aequorivita</taxon>
    </lineage>
</organism>
<comment type="caution">
    <text evidence="6">The sequence shown here is derived from an EMBL/GenBank/DDBJ whole genome shotgun (WGS) entry which is preliminary data.</text>
</comment>
<dbReference type="EMBL" id="JAIRBB010000002">
    <property type="protein sequence ID" value="MCG2430380.1"/>
    <property type="molecule type" value="Genomic_DNA"/>
</dbReference>
<evidence type="ECO:0000313" key="7">
    <source>
        <dbReference type="Proteomes" id="UP001139462"/>
    </source>
</evidence>
<keyword evidence="7" id="KW-1185">Reference proteome</keyword>
<name>A0A9X1U419_9FLAO</name>
<evidence type="ECO:0000256" key="4">
    <source>
        <dbReference type="ARBA" id="ARBA00023284"/>
    </source>
</evidence>
<feature type="domain" description="Thioredoxin" evidence="5">
    <location>
        <begin position="313"/>
        <end position="455"/>
    </location>
</feature>
<dbReference type="AlphaFoldDB" id="A0A9X1U419"/>
<dbReference type="Pfam" id="PF08534">
    <property type="entry name" value="Redoxin"/>
    <property type="match status" value="1"/>
</dbReference>
<reference evidence="6" key="1">
    <citation type="submission" date="2021-09" db="EMBL/GenBank/DDBJ databases">
        <title>Genome of Aequorivita sp. strain F64183.</title>
        <authorList>
            <person name="Wang Y."/>
        </authorList>
    </citation>
    <scope>NUCLEOTIDE SEQUENCE</scope>
    <source>
        <strain evidence="6">F64183</strain>
    </source>
</reference>
<evidence type="ECO:0000256" key="3">
    <source>
        <dbReference type="ARBA" id="ARBA00023157"/>
    </source>
</evidence>
<gene>
    <name evidence="6" type="ORF">K8344_04555</name>
</gene>
<keyword evidence="3" id="KW-1015">Disulfide bond</keyword>
<dbReference type="PANTHER" id="PTHR42852">
    <property type="entry name" value="THIOL:DISULFIDE INTERCHANGE PROTEIN DSBE"/>
    <property type="match status" value="1"/>
</dbReference>
<dbReference type="GO" id="GO:0017004">
    <property type="term" value="P:cytochrome complex assembly"/>
    <property type="evidence" value="ECO:0007669"/>
    <property type="project" value="UniProtKB-KW"/>
</dbReference>
<sequence>MKKLSWIIIALFIISCNTEEKPTYTVINGSVTNNTGETAFVRGNGFESRVPISETGSFVDTLNIKKDGFYELYVGRERTEIYLEKGKNLSVSLNAQEFDESLKYTGDLADINNFLAAKYLWKEQNVDLKALFSKDENAFLKQIDENQKSLDSLFDESKIVNDNFKKSLATEDKYARAIMIENYKNGHRHFSGNKEFEVSKEFYNELKDINFKDTLAFRNSAAYQNLLQVHYNRLVSEEASQNTDANETILFLNKINEDLPNGYAKDRMMSSYLQFGLKADESLEEAYNIYKNSNPNPENLAKLTEQYIKLKVITKGNPSPTFNYENHKGGTTSLEDLRGKYVYVDVWATWCGPCLREIPFLKEVENDYKDKNIQFVSISIDEPKDYNKWKNMVTEKELVGIQLMADNNWKSKFVVDYAILGIPRFILIDTEGNIISADAPRPSDPELKKIFDELI</sequence>
<evidence type="ECO:0000256" key="2">
    <source>
        <dbReference type="ARBA" id="ARBA00022748"/>
    </source>
</evidence>
<dbReference type="PANTHER" id="PTHR42852:SF6">
    <property type="entry name" value="THIOL:DISULFIDE INTERCHANGE PROTEIN DSBE"/>
    <property type="match status" value="1"/>
</dbReference>
<dbReference type="InterPro" id="IPR013766">
    <property type="entry name" value="Thioredoxin_domain"/>
</dbReference>
<keyword evidence="2" id="KW-0201">Cytochrome c-type biogenesis</keyword>
<protein>
    <submittedName>
        <fullName evidence="6">TlpA family protein disulfide reductase</fullName>
    </submittedName>
</protein>
<dbReference type="GO" id="GO:0016491">
    <property type="term" value="F:oxidoreductase activity"/>
    <property type="evidence" value="ECO:0007669"/>
    <property type="project" value="InterPro"/>
</dbReference>
<dbReference type="SUPFAM" id="SSF52833">
    <property type="entry name" value="Thioredoxin-like"/>
    <property type="match status" value="1"/>
</dbReference>
<accession>A0A9X1U419</accession>
<dbReference type="InterPro" id="IPR050553">
    <property type="entry name" value="Thioredoxin_ResA/DsbE_sf"/>
</dbReference>
<evidence type="ECO:0000256" key="1">
    <source>
        <dbReference type="ARBA" id="ARBA00004196"/>
    </source>
</evidence>
<dbReference type="PROSITE" id="PS51352">
    <property type="entry name" value="THIOREDOXIN_2"/>
    <property type="match status" value="1"/>
</dbReference>
<proteinExistence type="predicted"/>
<dbReference type="Gene3D" id="3.40.30.10">
    <property type="entry name" value="Glutaredoxin"/>
    <property type="match status" value="1"/>
</dbReference>
<dbReference type="GO" id="GO:0030313">
    <property type="term" value="C:cell envelope"/>
    <property type="evidence" value="ECO:0007669"/>
    <property type="project" value="UniProtKB-SubCell"/>
</dbReference>